<evidence type="ECO:0000256" key="2">
    <source>
        <dbReference type="ARBA" id="ARBA00012512"/>
    </source>
</evidence>
<dbReference type="SUPFAM" id="SSF69000">
    <property type="entry name" value="FAD-dependent thiol oxidase"/>
    <property type="match status" value="1"/>
</dbReference>
<dbReference type="AlphaFoldDB" id="A0A2R6R1X8"/>
<keyword evidence="5" id="KW-0560">Oxidoreductase</keyword>
<feature type="domain" description="ERV/ALR sulfhydryl oxidase" evidence="7">
    <location>
        <begin position="1"/>
        <end position="45"/>
    </location>
</feature>
<gene>
    <name evidence="8" type="ORF">CEY00_Acc11292</name>
</gene>
<keyword evidence="3" id="KW-0285">Flavoprotein</keyword>
<dbReference type="GO" id="GO:0016972">
    <property type="term" value="F:thiol oxidase activity"/>
    <property type="evidence" value="ECO:0007669"/>
    <property type="project" value="UniProtKB-EC"/>
</dbReference>
<protein>
    <recommendedName>
        <fullName evidence="2">thiol oxidase</fullName>
        <ecNumber evidence="2">1.8.3.2</ecNumber>
    </recommendedName>
</protein>
<evidence type="ECO:0000256" key="3">
    <source>
        <dbReference type="ARBA" id="ARBA00022630"/>
    </source>
</evidence>
<accession>A0A2R6R1X8</accession>
<dbReference type="Gramene" id="PSS19249">
    <property type="protein sequence ID" value="PSS19249"/>
    <property type="gene ID" value="CEY00_Acc11292"/>
</dbReference>
<name>A0A2R6R1X8_ACTCC</name>
<comment type="cofactor">
    <cofactor evidence="1">
        <name>FAD</name>
        <dbReference type="ChEBI" id="CHEBI:57692"/>
    </cofactor>
</comment>
<keyword evidence="4" id="KW-0274">FAD</keyword>
<evidence type="ECO:0000256" key="5">
    <source>
        <dbReference type="ARBA" id="ARBA00023002"/>
    </source>
</evidence>
<reference evidence="9" key="2">
    <citation type="journal article" date="2018" name="BMC Genomics">
        <title>A manually annotated Actinidia chinensis var. chinensis (kiwifruit) genome highlights the challenges associated with draft genomes and gene prediction in plants.</title>
        <authorList>
            <person name="Pilkington S.M."/>
            <person name="Crowhurst R."/>
            <person name="Hilario E."/>
            <person name="Nardozza S."/>
            <person name="Fraser L."/>
            <person name="Peng Y."/>
            <person name="Gunaseelan K."/>
            <person name="Simpson R."/>
            <person name="Tahir J."/>
            <person name="Deroles S.C."/>
            <person name="Templeton K."/>
            <person name="Luo Z."/>
            <person name="Davy M."/>
            <person name="Cheng C."/>
            <person name="McNeilage M."/>
            <person name="Scaglione D."/>
            <person name="Liu Y."/>
            <person name="Zhang Q."/>
            <person name="Datson P."/>
            <person name="De Silva N."/>
            <person name="Gardiner S.E."/>
            <person name="Bassett H."/>
            <person name="Chagne D."/>
            <person name="McCallum J."/>
            <person name="Dzierzon H."/>
            <person name="Deng C."/>
            <person name="Wang Y.Y."/>
            <person name="Barron L."/>
            <person name="Manako K."/>
            <person name="Bowen J."/>
            <person name="Foster T.M."/>
            <person name="Erridge Z.A."/>
            <person name="Tiffin H."/>
            <person name="Waite C.N."/>
            <person name="Davies K.M."/>
            <person name="Grierson E.P."/>
            <person name="Laing W.A."/>
            <person name="Kirk R."/>
            <person name="Chen X."/>
            <person name="Wood M."/>
            <person name="Montefiori M."/>
            <person name="Brummell D.A."/>
            <person name="Schwinn K.E."/>
            <person name="Catanach A."/>
            <person name="Fullerton C."/>
            <person name="Li D."/>
            <person name="Meiyalaghan S."/>
            <person name="Nieuwenhuizen N."/>
            <person name="Read N."/>
            <person name="Prakash R."/>
            <person name="Hunter D."/>
            <person name="Zhang H."/>
            <person name="McKenzie M."/>
            <person name="Knabel M."/>
            <person name="Harris A."/>
            <person name="Allan A.C."/>
            <person name="Gleave A."/>
            <person name="Chen A."/>
            <person name="Janssen B.J."/>
            <person name="Plunkett B."/>
            <person name="Ampomah-Dwamena C."/>
            <person name="Voogd C."/>
            <person name="Leif D."/>
            <person name="Lafferty D."/>
            <person name="Souleyre E.J.F."/>
            <person name="Varkonyi-Gasic E."/>
            <person name="Gambi F."/>
            <person name="Hanley J."/>
            <person name="Yao J.L."/>
            <person name="Cheung J."/>
            <person name="David K.M."/>
            <person name="Warren B."/>
            <person name="Marsh K."/>
            <person name="Snowden K.C."/>
            <person name="Lin-Wang K."/>
            <person name="Brian L."/>
            <person name="Martinez-Sanchez M."/>
            <person name="Wang M."/>
            <person name="Ileperuma N."/>
            <person name="Macnee N."/>
            <person name="Campin R."/>
            <person name="McAtee P."/>
            <person name="Drummond R.S.M."/>
            <person name="Espley R.V."/>
            <person name="Ireland H.S."/>
            <person name="Wu R."/>
            <person name="Atkinson R.G."/>
            <person name="Karunairetnam S."/>
            <person name="Bulley S."/>
            <person name="Chunkath S."/>
            <person name="Hanley Z."/>
            <person name="Storey R."/>
            <person name="Thrimawithana A.H."/>
            <person name="Thomson S."/>
            <person name="David C."/>
            <person name="Testolin R."/>
            <person name="Huang H."/>
            <person name="Hellens R.P."/>
            <person name="Schaffer R.J."/>
        </authorList>
    </citation>
    <scope>NUCLEOTIDE SEQUENCE [LARGE SCALE GENOMIC DNA]</scope>
    <source>
        <strain evidence="9">cv. Red5</strain>
    </source>
</reference>
<evidence type="ECO:0000313" key="9">
    <source>
        <dbReference type="Proteomes" id="UP000241394"/>
    </source>
</evidence>
<organism evidence="8 9">
    <name type="scientific">Actinidia chinensis var. chinensis</name>
    <name type="common">Chinese soft-hair kiwi</name>
    <dbReference type="NCBI Taxonomy" id="1590841"/>
    <lineage>
        <taxon>Eukaryota</taxon>
        <taxon>Viridiplantae</taxon>
        <taxon>Streptophyta</taxon>
        <taxon>Embryophyta</taxon>
        <taxon>Tracheophyta</taxon>
        <taxon>Spermatophyta</taxon>
        <taxon>Magnoliopsida</taxon>
        <taxon>eudicotyledons</taxon>
        <taxon>Gunneridae</taxon>
        <taxon>Pentapetalae</taxon>
        <taxon>asterids</taxon>
        <taxon>Ericales</taxon>
        <taxon>Actinidiaceae</taxon>
        <taxon>Actinidia</taxon>
    </lineage>
</organism>
<sequence length="45" mass="5523">MEILSRMYPCKDCADHFKEILRFLKSIEQHRFNTFSKEIVMFELP</sequence>
<evidence type="ECO:0000256" key="1">
    <source>
        <dbReference type="ARBA" id="ARBA00001974"/>
    </source>
</evidence>
<dbReference type="EC" id="1.8.3.2" evidence="2"/>
<dbReference type="OrthoDB" id="10539262at2759"/>
<evidence type="ECO:0000313" key="8">
    <source>
        <dbReference type="EMBL" id="PSS19249.1"/>
    </source>
</evidence>
<dbReference type="Proteomes" id="UP000241394">
    <property type="component" value="Chromosome LG10"/>
</dbReference>
<reference evidence="8 9" key="1">
    <citation type="submission" date="2017-07" db="EMBL/GenBank/DDBJ databases">
        <title>An improved, manually edited Actinidia chinensis var. chinensis (kiwifruit) genome highlights the challenges associated with draft genomes and gene prediction in plants.</title>
        <authorList>
            <person name="Pilkington S."/>
            <person name="Crowhurst R."/>
            <person name="Hilario E."/>
            <person name="Nardozza S."/>
            <person name="Fraser L."/>
            <person name="Peng Y."/>
            <person name="Gunaseelan K."/>
            <person name="Simpson R."/>
            <person name="Tahir J."/>
            <person name="Deroles S."/>
            <person name="Templeton K."/>
            <person name="Luo Z."/>
            <person name="Davy M."/>
            <person name="Cheng C."/>
            <person name="Mcneilage M."/>
            <person name="Scaglione D."/>
            <person name="Liu Y."/>
            <person name="Zhang Q."/>
            <person name="Datson P."/>
            <person name="De Silva N."/>
            <person name="Gardiner S."/>
            <person name="Bassett H."/>
            <person name="Chagne D."/>
            <person name="Mccallum J."/>
            <person name="Dzierzon H."/>
            <person name="Deng C."/>
            <person name="Wang Y.-Y."/>
            <person name="Barron N."/>
            <person name="Manako K."/>
            <person name="Bowen J."/>
            <person name="Foster T."/>
            <person name="Erridge Z."/>
            <person name="Tiffin H."/>
            <person name="Waite C."/>
            <person name="Davies K."/>
            <person name="Grierson E."/>
            <person name="Laing W."/>
            <person name="Kirk R."/>
            <person name="Chen X."/>
            <person name="Wood M."/>
            <person name="Montefiori M."/>
            <person name="Brummell D."/>
            <person name="Schwinn K."/>
            <person name="Catanach A."/>
            <person name="Fullerton C."/>
            <person name="Li D."/>
            <person name="Meiyalaghan S."/>
            <person name="Nieuwenhuizen N."/>
            <person name="Read N."/>
            <person name="Prakash R."/>
            <person name="Hunter D."/>
            <person name="Zhang H."/>
            <person name="Mckenzie M."/>
            <person name="Knabel M."/>
            <person name="Harris A."/>
            <person name="Allan A."/>
            <person name="Chen A."/>
            <person name="Janssen B."/>
            <person name="Plunkett B."/>
            <person name="Dwamena C."/>
            <person name="Voogd C."/>
            <person name="Leif D."/>
            <person name="Lafferty D."/>
            <person name="Souleyre E."/>
            <person name="Varkonyi-Gasic E."/>
            <person name="Gambi F."/>
            <person name="Hanley J."/>
            <person name="Yao J.-L."/>
            <person name="Cheung J."/>
            <person name="David K."/>
            <person name="Warren B."/>
            <person name="Marsh K."/>
            <person name="Snowden K."/>
            <person name="Lin-Wang K."/>
            <person name="Brian L."/>
            <person name="Martinez-Sanchez M."/>
            <person name="Wang M."/>
            <person name="Ileperuma N."/>
            <person name="Macnee N."/>
            <person name="Campin R."/>
            <person name="Mcatee P."/>
            <person name="Drummond R."/>
            <person name="Espley R."/>
            <person name="Ireland H."/>
            <person name="Wu R."/>
            <person name="Atkinson R."/>
            <person name="Karunairetnam S."/>
            <person name="Bulley S."/>
            <person name="Chunkath S."/>
            <person name="Hanley Z."/>
            <person name="Storey R."/>
            <person name="Thrimawithana A."/>
            <person name="Thomson S."/>
            <person name="David C."/>
            <person name="Testolin R."/>
        </authorList>
    </citation>
    <scope>NUCLEOTIDE SEQUENCE [LARGE SCALE GENOMIC DNA]</scope>
    <source>
        <strain evidence="9">cv. Red5</strain>
        <tissue evidence="8">Young leaf</tissue>
    </source>
</reference>
<dbReference type="InterPro" id="IPR017905">
    <property type="entry name" value="ERV/ALR_sulphydryl_oxidase"/>
</dbReference>
<dbReference type="InterPro" id="IPR036774">
    <property type="entry name" value="ERV/ALR_sulphydryl_oxid_sf"/>
</dbReference>
<keyword evidence="9" id="KW-1185">Reference proteome</keyword>
<evidence type="ECO:0000256" key="6">
    <source>
        <dbReference type="ARBA" id="ARBA00023157"/>
    </source>
</evidence>
<comment type="caution">
    <text evidence="8">The sequence shown here is derived from an EMBL/GenBank/DDBJ whole genome shotgun (WGS) entry which is preliminary data.</text>
</comment>
<dbReference type="EMBL" id="NKQK01000010">
    <property type="protein sequence ID" value="PSS19249.1"/>
    <property type="molecule type" value="Genomic_DNA"/>
</dbReference>
<dbReference type="InParanoid" id="A0A2R6R1X8"/>
<evidence type="ECO:0000259" key="7">
    <source>
        <dbReference type="PROSITE" id="PS51324"/>
    </source>
</evidence>
<evidence type="ECO:0000256" key="4">
    <source>
        <dbReference type="ARBA" id="ARBA00022827"/>
    </source>
</evidence>
<dbReference type="PROSITE" id="PS51324">
    <property type="entry name" value="ERV_ALR"/>
    <property type="match status" value="1"/>
</dbReference>
<keyword evidence="6" id="KW-1015">Disulfide bond</keyword>
<proteinExistence type="predicted"/>